<evidence type="ECO:0000256" key="1">
    <source>
        <dbReference type="ARBA" id="ARBA00023015"/>
    </source>
</evidence>
<dbReference type="InterPro" id="IPR036388">
    <property type="entry name" value="WH-like_DNA-bd_sf"/>
</dbReference>
<reference evidence="8 9" key="1">
    <citation type="submission" date="2019-11" db="EMBL/GenBank/DDBJ databases">
        <authorList>
            <person name="Cho J.-C."/>
        </authorList>
    </citation>
    <scope>NUCLEOTIDE SEQUENCE [LARGE SCALE GENOMIC DNA]</scope>
    <source>
        <strain evidence="7 8">JH1073</strain>
        <strain evidence="6 9">JH702</strain>
    </source>
</reference>
<evidence type="ECO:0000259" key="5">
    <source>
        <dbReference type="PROSITE" id="PS50043"/>
    </source>
</evidence>
<dbReference type="Proteomes" id="UP001219901">
    <property type="component" value="Chromosome"/>
</dbReference>
<keyword evidence="8" id="KW-1185">Reference proteome</keyword>
<dbReference type="InterPro" id="IPR000792">
    <property type="entry name" value="Tscrpt_reg_LuxR_C"/>
</dbReference>
<dbReference type="PRINTS" id="PR00038">
    <property type="entry name" value="HTHLUXR"/>
</dbReference>
<dbReference type="CDD" id="cd06170">
    <property type="entry name" value="LuxR_C_like"/>
    <property type="match status" value="1"/>
</dbReference>
<reference evidence="7" key="2">
    <citation type="journal article" date="2023" name="Nat. Commun.">
        <title>Cultivation of marine bacteria of the SAR202 clade.</title>
        <authorList>
            <person name="Lim Y."/>
            <person name="Seo J.H."/>
            <person name="Giovannoni S.J."/>
            <person name="Kang I."/>
            <person name="Cho J.C."/>
        </authorList>
    </citation>
    <scope>NUCLEOTIDE SEQUENCE</scope>
    <source>
        <strain evidence="7">JH1073</strain>
    </source>
</reference>
<evidence type="ECO:0000313" key="6">
    <source>
        <dbReference type="EMBL" id="MDG0867736.1"/>
    </source>
</evidence>
<keyword evidence="2" id="KW-0238">DNA-binding</keyword>
<evidence type="ECO:0000313" key="9">
    <source>
        <dbReference type="Proteomes" id="UP001321249"/>
    </source>
</evidence>
<evidence type="ECO:0000256" key="3">
    <source>
        <dbReference type="ARBA" id="ARBA00023163"/>
    </source>
</evidence>
<proteinExistence type="predicted"/>
<gene>
    <name evidence="6" type="ORF">GKO46_11720</name>
    <name evidence="7" type="ORF">GKO48_09815</name>
</gene>
<dbReference type="PANTHER" id="PTHR44688:SF16">
    <property type="entry name" value="DNA-BINDING TRANSCRIPTIONAL ACTIVATOR DEVR_DOSR"/>
    <property type="match status" value="1"/>
</dbReference>
<dbReference type="EMBL" id="CP046147">
    <property type="protein sequence ID" value="WFG39900.1"/>
    <property type="molecule type" value="Genomic_DNA"/>
</dbReference>
<protein>
    <recommendedName>
        <fullName evidence="5">HTH luxR-type domain-containing protein</fullName>
    </recommendedName>
</protein>
<evidence type="ECO:0000313" key="7">
    <source>
        <dbReference type="EMBL" id="WFG39900.1"/>
    </source>
</evidence>
<dbReference type="SUPFAM" id="SSF46894">
    <property type="entry name" value="C-terminal effector domain of the bipartite response regulators"/>
    <property type="match status" value="1"/>
</dbReference>
<sequence length="119" mass="12929">MPLSRVCSTAQNQNSLSHSSRGPKSKATYTYPTAGPAYRPAIVFRHTAPPVQNAPLSERELEVARLIAAGYSNKQMASELGISHNTVARHVANIMRKMSAGNRTEAVLNAIRQELIPFG</sequence>
<dbReference type="GO" id="GO:0006355">
    <property type="term" value="P:regulation of DNA-templated transcription"/>
    <property type="evidence" value="ECO:0007669"/>
    <property type="project" value="InterPro"/>
</dbReference>
<dbReference type="AlphaFoldDB" id="A0AAJ5ZIA2"/>
<dbReference type="InterPro" id="IPR016032">
    <property type="entry name" value="Sig_transdc_resp-reg_C-effctor"/>
</dbReference>
<name>A0AAJ5ZIA2_9CHLR</name>
<accession>A0AAJ5ZIA2</accession>
<evidence type="ECO:0000256" key="2">
    <source>
        <dbReference type="ARBA" id="ARBA00023125"/>
    </source>
</evidence>
<dbReference type="SMART" id="SM00421">
    <property type="entry name" value="HTH_LUXR"/>
    <property type="match status" value="1"/>
</dbReference>
<dbReference type="RefSeq" id="WP_342835976.1">
    <property type="nucleotide sequence ID" value="NZ_WMBE01000003.1"/>
</dbReference>
<organism evidence="7 8">
    <name type="scientific">Candidatus Lucifugimonas marina</name>
    <dbReference type="NCBI Taxonomy" id="3038979"/>
    <lineage>
        <taxon>Bacteria</taxon>
        <taxon>Bacillati</taxon>
        <taxon>Chloroflexota</taxon>
        <taxon>Dehalococcoidia</taxon>
        <taxon>SAR202 cluster</taxon>
        <taxon>Candidatus Lucifugimonadales</taxon>
        <taxon>Candidatus Lucifugimonadaceae</taxon>
        <taxon>Candidatus Lucifugimonas</taxon>
    </lineage>
</organism>
<evidence type="ECO:0000256" key="4">
    <source>
        <dbReference type="SAM" id="MobiDB-lite"/>
    </source>
</evidence>
<dbReference type="Proteomes" id="UP001321249">
    <property type="component" value="Unassembled WGS sequence"/>
</dbReference>
<reference evidence="8" key="3">
    <citation type="submission" date="2023-06" db="EMBL/GenBank/DDBJ databases">
        <title>Pangenomics reveal diversification of enzyme families and niche specialization in globally abundant SAR202 bacteria.</title>
        <authorList>
            <person name="Saw J.H.W."/>
        </authorList>
    </citation>
    <scope>NUCLEOTIDE SEQUENCE [LARGE SCALE GENOMIC DNA]</scope>
    <source>
        <strain evidence="8">JH1073</strain>
    </source>
</reference>
<dbReference type="Pfam" id="PF00196">
    <property type="entry name" value="GerE"/>
    <property type="match status" value="1"/>
</dbReference>
<keyword evidence="1" id="KW-0805">Transcription regulation</keyword>
<dbReference type="EMBL" id="WMBE01000003">
    <property type="protein sequence ID" value="MDG0867736.1"/>
    <property type="molecule type" value="Genomic_DNA"/>
</dbReference>
<dbReference type="PANTHER" id="PTHR44688">
    <property type="entry name" value="DNA-BINDING TRANSCRIPTIONAL ACTIVATOR DEVR_DOSR"/>
    <property type="match status" value="1"/>
</dbReference>
<dbReference type="PROSITE" id="PS50043">
    <property type="entry name" value="HTH_LUXR_2"/>
    <property type="match status" value="1"/>
</dbReference>
<feature type="domain" description="HTH luxR-type" evidence="5">
    <location>
        <begin position="49"/>
        <end position="114"/>
    </location>
</feature>
<keyword evidence="3" id="KW-0804">Transcription</keyword>
<dbReference type="GO" id="GO:0003677">
    <property type="term" value="F:DNA binding"/>
    <property type="evidence" value="ECO:0007669"/>
    <property type="project" value="UniProtKB-KW"/>
</dbReference>
<feature type="region of interest" description="Disordered" evidence="4">
    <location>
        <begin position="1"/>
        <end position="31"/>
    </location>
</feature>
<dbReference type="Gene3D" id="1.10.10.10">
    <property type="entry name" value="Winged helix-like DNA-binding domain superfamily/Winged helix DNA-binding domain"/>
    <property type="match status" value="1"/>
</dbReference>
<evidence type="ECO:0000313" key="8">
    <source>
        <dbReference type="Proteomes" id="UP001219901"/>
    </source>
</evidence>